<accession>A0A7I8VS06</accession>
<feature type="domain" description="Amidase" evidence="2">
    <location>
        <begin position="110"/>
        <end position="527"/>
    </location>
</feature>
<comment type="caution">
    <text evidence="3">The sequence shown here is derived from an EMBL/GenBank/DDBJ whole genome shotgun (WGS) entry which is preliminary data.</text>
</comment>
<dbReference type="AlphaFoldDB" id="A0A7I8VS06"/>
<gene>
    <name evidence="3" type="ORF">DGYR_LOCUS7368</name>
</gene>
<dbReference type="Pfam" id="PF01425">
    <property type="entry name" value="Amidase"/>
    <property type="match status" value="1"/>
</dbReference>
<dbReference type="InterPro" id="IPR023631">
    <property type="entry name" value="Amidase_dom"/>
</dbReference>
<comment type="similarity">
    <text evidence="1">Belongs to the amidase family.</text>
</comment>
<dbReference type="PROSITE" id="PS00571">
    <property type="entry name" value="AMIDASES"/>
    <property type="match status" value="1"/>
</dbReference>
<dbReference type="NCBIfam" id="NF005565">
    <property type="entry name" value="PRK07235.1"/>
    <property type="match status" value="1"/>
</dbReference>
<dbReference type="OrthoDB" id="421993at2759"/>
<keyword evidence="4" id="KW-1185">Reference proteome</keyword>
<dbReference type="Proteomes" id="UP000549394">
    <property type="component" value="Unassembled WGS sequence"/>
</dbReference>
<dbReference type="GO" id="GO:0003824">
    <property type="term" value="F:catalytic activity"/>
    <property type="evidence" value="ECO:0007669"/>
    <property type="project" value="InterPro"/>
</dbReference>
<organism evidence="3 4">
    <name type="scientific">Dimorphilus gyrociliatus</name>
    <dbReference type="NCBI Taxonomy" id="2664684"/>
    <lineage>
        <taxon>Eukaryota</taxon>
        <taxon>Metazoa</taxon>
        <taxon>Spiralia</taxon>
        <taxon>Lophotrochozoa</taxon>
        <taxon>Annelida</taxon>
        <taxon>Polychaeta</taxon>
        <taxon>Polychaeta incertae sedis</taxon>
        <taxon>Dinophilidae</taxon>
        <taxon>Dimorphilus</taxon>
    </lineage>
</organism>
<dbReference type="InterPro" id="IPR020556">
    <property type="entry name" value="Amidase_CS"/>
</dbReference>
<dbReference type="Gene3D" id="1.10.20.60">
    <property type="entry name" value="Glu-tRNAGln amidotransferase C subunit, N-terminal domain"/>
    <property type="match status" value="1"/>
</dbReference>
<evidence type="ECO:0000313" key="4">
    <source>
        <dbReference type="Proteomes" id="UP000549394"/>
    </source>
</evidence>
<evidence type="ECO:0000259" key="2">
    <source>
        <dbReference type="Pfam" id="PF01425"/>
    </source>
</evidence>
<evidence type="ECO:0000256" key="1">
    <source>
        <dbReference type="ARBA" id="ARBA00009199"/>
    </source>
</evidence>
<dbReference type="InterPro" id="IPR036928">
    <property type="entry name" value="AS_sf"/>
</dbReference>
<evidence type="ECO:0000313" key="3">
    <source>
        <dbReference type="EMBL" id="CAD5119079.1"/>
    </source>
</evidence>
<dbReference type="EMBL" id="CAJFCJ010000009">
    <property type="protein sequence ID" value="CAD5119079.1"/>
    <property type="molecule type" value="Genomic_DNA"/>
</dbReference>
<proteinExistence type="inferred from homology"/>
<dbReference type="SUPFAM" id="SSF75304">
    <property type="entry name" value="Amidase signature (AS) enzymes"/>
    <property type="match status" value="1"/>
</dbReference>
<dbReference type="InterPro" id="IPR000120">
    <property type="entry name" value="Amidase"/>
</dbReference>
<protein>
    <submittedName>
        <fullName evidence="3">DgyrCDS7724</fullName>
    </submittedName>
</protein>
<name>A0A7I8VS06_9ANNE</name>
<reference evidence="3 4" key="1">
    <citation type="submission" date="2020-08" db="EMBL/GenBank/DDBJ databases">
        <authorList>
            <person name="Hejnol A."/>
        </authorList>
    </citation>
    <scope>NUCLEOTIDE SEQUENCE [LARGE SCALE GENOMIC DNA]</scope>
</reference>
<dbReference type="PANTHER" id="PTHR11895">
    <property type="entry name" value="TRANSAMIDASE"/>
    <property type="match status" value="1"/>
</dbReference>
<sequence length="539" mass="58793">MQTVHKLLNRRLAVSFKAYGACGFSTTVNYAQEAKNEIPSVRPPNIDELYDISEKFGLNIPYEELSTYKDCMKGMLESFDRVDKFPEINPPVKYPRTGAYRPSAEENDHNAWYVKCDIKGAKGGPLEGKTIAVKDNIAVAGLPMMNGARMLEGYVPEYDATVVNRVLDAGGRILGKSACEYLCMSGNSHTCASGPILNPHNRDRSAGGSSGGSAVLVSLKEVDMAIGGDQGGSIRLPSCWSGCIGLKPTFGLVPYTGAFPIAKYVDHLGPMASTVEEVALLLEVLAGSDGMDCRQPSEISKVKYTKELKKGFADLKVGIMKEGFEECEEDVEEIVKSAAFNLKNMGLNVSEVSVPLHKSGGDIWSSVGVPGVYHQLLHNAGITTGSFGHQPTTMHDYVAKRMKTNGGDLSPTVKLFWLFGEHMKRNYELHHFCKGSNIVPHLKKAYNDALSKYDILITPTIKYKAPLLPTQSASTEHVIKESLGMIANTTPFNITWHPALSINVGFSENLPIGMQIIGRHFEEATVLRAALAVEQMIKN</sequence>
<dbReference type="PANTHER" id="PTHR11895:SF170">
    <property type="entry name" value="AMIDASE"/>
    <property type="match status" value="1"/>
</dbReference>
<dbReference type="Gene3D" id="3.90.1300.10">
    <property type="entry name" value="Amidase signature (AS) domain"/>
    <property type="match status" value="1"/>
</dbReference>